<dbReference type="EMBL" id="CP036200">
    <property type="protein sequence ID" value="QBF82613.1"/>
    <property type="molecule type" value="Genomic_DNA"/>
</dbReference>
<dbReference type="Proteomes" id="UP000291106">
    <property type="component" value="Chromosome"/>
</dbReference>
<evidence type="ECO:0000256" key="1">
    <source>
        <dbReference type="SAM" id="SignalP"/>
    </source>
</evidence>
<dbReference type="AlphaFoldDB" id="A0A411PGC8"/>
<dbReference type="RefSeq" id="WP_130598915.1">
    <property type="nucleotide sequence ID" value="NZ_CP036200.1"/>
</dbReference>
<keyword evidence="1" id="KW-0732">Signal</keyword>
<dbReference type="OrthoDB" id="9861943at2"/>
<name>A0A411PGC8_9GAMM</name>
<proteinExistence type="predicted"/>
<feature type="signal peptide" evidence="1">
    <location>
        <begin position="1"/>
        <end position="22"/>
    </location>
</feature>
<sequence length="193" mass="22048">MNVFYKWLGAILLLLTNSNVNAREITYILIDEWFANGAYTNSPQKIDIDNPPTRIYEDEAIGLTLLNGMFYQTSAREQISKAGEKKKCNGYQGECFVIKDRVKLFLPANFNPNIPQVWTWENYKYSTITHSKFSLLGRELVVTDIIASCTECLFNNVRFQFDHEIGITSFKVSANGASLRYLLGSKKGFFAKK</sequence>
<accession>A0A411PGC8</accession>
<evidence type="ECO:0000313" key="2">
    <source>
        <dbReference type="EMBL" id="QBF82613.1"/>
    </source>
</evidence>
<feature type="chain" id="PRO_5019329587" evidence="1">
    <location>
        <begin position="23"/>
        <end position="193"/>
    </location>
</feature>
<dbReference type="KEGG" id="smai:EXU30_07840"/>
<keyword evidence="3" id="KW-1185">Reference proteome</keyword>
<protein>
    <submittedName>
        <fullName evidence="2">Uncharacterized protein</fullName>
    </submittedName>
</protein>
<evidence type="ECO:0000313" key="3">
    <source>
        <dbReference type="Proteomes" id="UP000291106"/>
    </source>
</evidence>
<gene>
    <name evidence="2" type="ORF">EXU30_07840</name>
</gene>
<reference evidence="2 3" key="1">
    <citation type="submission" date="2019-02" db="EMBL/GenBank/DDBJ databases">
        <title>Shewanella sp. D4-2 isolated from Dokdo Island.</title>
        <authorList>
            <person name="Baek K."/>
        </authorList>
    </citation>
    <scope>NUCLEOTIDE SEQUENCE [LARGE SCALE GENOMIC DNA]</scope>
    <source>
        <strain evidence="2 3">D4-2</strain>
    </source>
</reference>
<organism evidence="2 3">
    <name type="scientific">Shewanella maritima</name>
    <dbReference type="NCBI Taxonomy" id="2520507"/>
    <lineage>
        <taxon>Bacteria</taxon>
        <taxon>Pseudomonadati</taxon>
        <taxon>Pseudomonadota</taxon>
        <taxon>Gammaproteobacteria</taxon>
        <taxon>Alteromonadales</taxon>
        <taxon>Shewanellaceae</taxon>
        <taxon>Shewanella</taxon>
    </lineage>
</organism>